<dbReference type="Gene3D" id="3.30.710.10">
    <property type="entry name" value="Potassium Channel Kv1.1, Chain A"/>
    <property type="match status" value="1"/>
</dbReference>
<dbReference type="InterPro" id="IPR000210">
    <property type="entry name" value="BTB/POZ_dom"/>
</dbReference>
<dbReference type="PROSITE" id="PS50097">
    <property type="entry name" value="BTB"/>
    <property type="match status" value="1"/>
</dbReference>
<name>A3E3B2_PFIPI</name>
<sequence>MADDDLNDFTVDFVDKGAQVRVNSSVLALASPVFRAMLASNMSEAASKRVELKELGSPEGFLSFYMWLVPFGSAQQKLTLETIDDVLVFADYYEVGPLKEQCEQFLLTLEPSIKRLLQSEKHGLSKLRQKCVAHVSTSIQEDLALLKSHPDLLLEVAQHLRARATSEALARSSALSSASLSRTHLETK</sequence>
<evidence type="ECO:0000313" key="2">
    <source>
        <dbReference type="EMBL" id="ABI14179.1"/>
    </source>
</evidence>
<dbReference type="SUPFAM" id="SSF54695">
    <property type="entry name" value="POZ domain"/>
    <property type="match status" value="1"/>
</dbReference>
<dbReference type="EMBL" id="DQ864761">
    <property type="protein sequence ID" value="ABI14179.1"/>
    <property type="molecule type" value="mRNA"/>
</dbReference>
<dbReference type="Pfam" id="PF00651">
    <property type="entry name" value="BTB"/>
    <property type="match status" value="1"/>
</dbReference>
<evidence type="ECO:0000259" key="1">
    <source>
        <dbReference type="PROSITE" id="PS50097"/>
    </source>
</evidence>
<dbReference type="SMART" id="SM00225">
    <property type="entry name" value="BTB"/>
    <property type="match status" value="1"/>
</dbReference>
<accession>A3E3B2</accession>
<proteinExistence type="evidence at transcript level"/>
<dbReference type="PANTHER" id="PTHR24413">
    <property type="entry name" value="SPECKLE-TYPE POZ PROTEIN"/>
    <property type="match status" value="1"/>
</dbReference>
<reference evidence="2" key="1">
    <citation type="journal article" date="2007" name="Proc. Natl. Acad. Sci. U.S.A.">
        <title>Spliced leader RNA trans-splicing in dinoflagellates.</title>
        <authorList>
            <person name="Zhang H."/>
            <person name="Hou Y."/>
            <person name="Miranda L."/>
            <person name="Campbell D.A."/>
            <person name="Sturm N.R."/>
            <person name="Gaasterland T."/>
            <person name="Lin S."/>
        </authorList>
    </citation>
    <scope>NUCLEOTIDE SEQUENCE</scope>
</reference>
<dbReference type="SMR" id="A3E3B2"/>
<protein>
    <submittedName>
        <fullName evidence="2">Tramtrack</fullName>
    </submittedName>
</protein>
<dbReference type="InterPro" id="IPR011333">
    <property type="entry name" value="SKP1/BTB/POZ_sf"/>
</dbReference>
<organism evidence="2">
    <name type="scientific">Pfiesteria piscicida</name>
    <name type="common">Phantom dinoflagellate</name>
    <dbReference type="NCBI Taxonomy" id="71001"/>
    <lineage>
        <taxon>Eukaryota</taxon>
        <taxon>Sar</taxon>
        <taxon>Alveolata</taxon>
        <taxon>Dinophyceae</taxon>
        <taxon>Peridiniales</taxon>
        <taxon>Pfiesteriaceae</taxon>
        <taxon>Pfiesteria</taxon>
    </lineage>
</organism>
<dbReference type="AlphaFoldDB" id="A3E3B2"/>
<feature type="domain" description="BTB" evidence="1">
    <location>
        <begin position="7"/>
        <end position="68"/>
    </location>
</feature>